<keyword evidence="5 9" id="KW-0333">Golgi apparatus</keyword>
<dbReference type="GO" id="GO:0005794">
    <property type="term" value="C:Golgi apparatus"/>
    <property type="evidence" value="ECO:0007669"/>
    <property type="project" value="UniProtKB-SubCell"/>
</dbReference>
<evidence type="ECO:0000313" key="10">
    <source>
        <dbReference type="EMBL" id="VDO92347.1"/>
    </source>
</evidence>
<keyword evidence="3 9" id="KW-0256">Endoplasmic reticulum</keyword>
<dbReference type="InterPro" id="IPR011012">
    <property type="entry name" value="Longin-like_dom_sf"/>
</dbReference>
<dbReference type="PANTHER" id="PTHR23249:SF15">
    <property type="entry name" value="TRAFFICKING PROTEIN PARTICLE COMPLEX SUBUNIT 4"/>
    <property type="match status" value="1"/>
</dbReference>
<dbReference type="InterPro" id="IPR007233">
    <property type="entry name" value="TRAPPC"/>
</dbReference>
<keyword evidence="4 9" id="KW-0931">ER-Golgi transport</keyword>
<proteinExistence type="inferred from homology"/>
<evidence type="ECO:0000256" key="2">
    <source>
        <dbReference type="ARBA" id="ARBA00022448"/>
    </source>
</evidence>
<comment type="function">
    <text evidence="7">Core component of the TRAPP complexes which has a function of guanine nucleotide exchange factor activity for Rab1 GTPase. Plays a role in vesicular transport from endoplasmic reticulum to Golgi and autophagy. May play a role in dendrite postsynaptic membrane trafficking.</text>
</comment>
<reference evidence="12" key="1">
    <citation type="submission" date="2016-06" db="UniProtKB">
        <authorList>
            <consortium name="WormBaseParasite"/>
        </authorList>
    </citation>
    <scope>IDENTIFICATION</scope>
</reference>
<dbReference type="EMBL" id="UZAM01006640">
    <property type="protein sequence ID" value="VDO92347.1"/>
    <property type="molecule type" value="Genomic_DNA"/>
</dbReference>
<dbReference type="AlphaFoldDB" id="A0A183IB55"/>
<evidence type="ECO:0000256" key="7">
    <source>
        <dbReference type="ARBA" id="ARBA00046052"/>
    </source>
</evidence>
<evidence type="ECO:0000256" key="5">
    <source>
        <dbReference type="ARBA" id="ARBA00023034"/>
    </source>
</evidence>
<dbReference type="SMART" id="SM01399">
    <property type="entry name" value="Sybindin"/>
    <property type="match status" value="1"/>
</dbReference>
<dbReference type="OrthoDB" id="246406at2759"/>
<name>A0A183IB55_9BILA</name>
<evidence type="ECO:0000313" key="12">
    <source>
        <dbReference type="WBParaSite" id="SBAD_0000087201-mRNA-1"/>
    </source>
</evidence>
<keyword evidence="2 9" id="KW-0813">Transport</keyword>
<dbReference type="PANTHER" id="PTHR23249">
    <property type="entry name" value="TRAFFICKING PROTEIN PARTICLE COMPLEX SUBUNIT"/>
    <property type="match status" value="1"/>
</dbReference>
<comment type="similarity">
    <text evidence="6">Belongs to the TRAPP small subunits family. TRAPPC4 subfamily.</text>
</comment>
<sequence>MPIYYVFIINRAGGLIYDYSNAPKCVEIELRFESAIDFKMESIDSRPTVVLGERGGVGIGYTVVKINGKPLSELTDITGSSFASLMQFLGNEENYPLSLHFARPALSTNEKIILSSMFHSFYAIGVQLSPVAASSGIRVLETDTFRLHCFQTLTGMKFLSVSDVNTPNLDHFLQRIYEHYVDYALKNPFYSLDMPIRCELFDSNVIQTVERYEKFGVVSQ</sequence>
<dbReference type="Pfam" id="PF04099">
    <property type="entry name" value="Sybindin"/>
    <property type="match status" value="1"/>
</dbReference>
<comment type="subcellular location">
    <subcellularLocation>
        <location evidence="9">Endoplasmic reticulum</location>
    </subcellularLocation>
    <subcellularLocation>
        <location evidence="9">Golgi apparatus</location>
        <location evidence="9">cis-Golgi network</location>
    </subcellularLocation>
    <subcellularLocation>
        <location evidence="1">Golgi apparatus</location>
    </subcellularLocation>
</comment>
<dbReference type="GO" id="GO:0006888">
    <property type="term" value="P:endoplasmic reticulum to Golgi vesicle-mediated transport"/>
    <property type="evidence" value="ECO:0007669"/>
    <property type="project" value="UniProtKB-UniRule"/>
</dbReference>
<evidence type="ECO:0000256" key="3">
    <source>
        <dbReference type="ARBA" id="ARBA00022824"/>
    </source>
</evidence>
<comment type="subunit">
    <text evidence="9">Part of the multisubunit transport protein particle (TRAPP) complex.</text>
</comment>
<comment type="subunit">
    <text evidence="8">Component of the multisubunit TRAPP (transport protein particle) complex, which includes at least TRAPPC2, TRAPPC2L, TRAPPC3, TRAPPC3L, TRAPPC4, TRAPPC5, TRAPPC8, TRAPPC9, TRAPPC10, TRAPPC11 and TRAPPC12. Interacts with SDC2.</text>
</comment>
<dbReference type="Proteomes" id="UP000270296">
    <property type="component" value="Unassembled WGS sequence"/>
</dbReference>
<evidence type="ECO:0000256" key="1">
    <source>
        <dbReference type="ARBA" id="ARBA00004555"/>
    </source>
</evidence>
<evidence type="ECO:0000256" key="6">
    <source>
        <dbReference type="ARBA" id="ARBA00038179"/>
    </source>
</evidence>
<protein>
    <recommendedName>
        <fullName evidence="9">Trafficking protein particle complex subunit</fullName>
    </recommendedName>
</protein>
<keyword evidence="11" id="KW-1185">Reference proteome</keyword>
<dbReference type="CDD" id="cd14856">
    <property type="entry name" value="TRAPPC4_synbindin"/>
    <property type="match status" value="1"/>
</dbReference>
<organism evidence="12">
    <name type="scientific">Soboliphyme baturini</name>
    <dbReference type="NCBI Taxonomy" id="241478"/>
    <lineage>
        <taxon>Eukaryota</taxon>
        <taxon>Metazoa</taxon>
        <taxon>Ecdysozoa</taxon>
        <taxon>Nematoda</taxon>
        <taxon>Enoplea</taxon>
        <taxon>Dorylaimia</taxon>
        <taxon>Dioctophymatida</taxon>
        <taxon>Dioctophymatoidea</taxon>
        <taxon>Soboliphymatidae</taxon>
        <taxon>Soboliphyme</taxon>
    </lineage>
</organism>
<gene>
    <name evidence="10" type="ORF">SBAD_LOCUS849</name>
</gene>
<dbReference type="GO" id="GO:0005783">
    <property type="term" value="C:endoplasmic reticulum"/>
    <property type="evidence" value="ECO:0007669"/>
    <property type="project" value="UniProtKB-SubCell"/>
</dbReference>
<dbReference type="Gene3D" id="3.30.450.70">
    <property type="match status" value="1"/>
</dbReference>
<evidence type="ECO:0000313" key="11">
    <source>
        <dbReference type="Proteomes" id="UP000270296"/>
    </source>
</evidence>
<dbReference type="SUPFAM" id="SSF64356">
    <property type="entry name" value="SNARE-like"/>
    <property type="match status" value="1"/>
</dbReference>
<accession>A0A183IB55</accession>
<evidence type="ECO:0000256" key="4">
    <source>
        <dbReference type="ARBA" id="ARBA00022892"/>
    </source>
</evidence>
<reference evidence="10 11" key="2">
    <citation type="submission" date="2018-11" db="EMBL/GenBank/DDBJ databases">
        <authorList>
            <consortium name="Pathogen Informatics"/>
        </authorList>
    </citation>
    <scope>NUCLEOTIDE SEQUENCE [LARGE SCALE GENOMIC DNA]</scope>
</reference>
<evidence type="ECO:0000256" key="8">
    <source>
        <dbReference type="ARBA" id="ARBA00046941"/>
    </source>
</evidence>
<dbReference type="WBParaSite" id="SBAD_0000087201-mRNA-1">
    <property type="protein sequence ID" value="SBAD_0000087201-mRNA-1"/>
    <property type="gene ID" value="SBAD_0000087201"/>
</dbReference>
<evidence type="ECO:0000256" key="9">
    <source>
        <dbReference type="RuleBase" id="RU366065"/>
    </source>
</evidence>
<dbReference type="GO" id="GO:0030008">
    <property type="term" value="C:TRAPP complex"/>
    <property type="evidence" value="ECO:0007669"/>
    <property type="project" value="UniProtKB-UniRule"/>
</dbReference>